<evidence type="ECO:0008006" key="5">
    <source>
        <dbReference type="Google" id="ProtNLM"/>
    </source>
</evidence>
<dbReference type="InterPro" id="IPR002052">
    <property type="entry name" value="DNA_methylase_N6_adenine_CS"/>
</dbReference>
<dbReference type="GO" id="GO:0008168">
    <property type="term" value="F:methyltransferase activity"/>
    <property type="evidence" value="ECO:0007669"/>
    <property type="project" value="UniProtKB-KW"/>
</dbReference>
<evidence type="ECO:0000256" key="1">
    <source>
        <dbReference type="ARBA" id="ARBA00022603"/>
    </source>
</evidence>
<sequence>MSSTTGDKIERDNYPTPVDVINAMLAKMGWRPGDTFLEPCRGDESRIYDRVPLPESQKDWAEISMGRDYLAHDFGRQFDVIITNPPFSLTEAFLEKSLAELKPDGTLIYLQRVNFLGSIKRVPFFARIGFPNKTPVIIPRPRFAKKGTDSCEYAWMVWDRGGRFDVPNGISHLLTRAA</sequence>
<protein>
    <recommendedName>
        <fullName evidence="5">DNA methyltransferase</fullName>
    </recommendedName>
</protein>
<dbReference type="InterPro" id="IPR029063">
    <property type="entry name" value="SAM-dependent_MTases_sf"/>
</dbReference>
<proteinExistence type="predicted"/>
<name>A0AA37FXT0_AERCA</name>
<dbReference type="AlphaFoldDB" id="A0AA37FXT0"/>
<dbReference type="GO" id="GO:0032259">
    <property type="term" value="P:methylation"/>
    <property type="evidence" value="ECO:0007669"/>
    <property type="project" value="UniProtKB-KW"/>
</dbReference>
<evidence type="ECO:0000313" key="3">
    <source>
        <dbReference type="EMBL" id="GJA64086.1"/>
    </source>
</evidence>
<comment type="caution">
    <text evidence="3">The sequence shown here is derived from an EMBL/GenBank/DDBJ whole genome shotgun (WGS) entry which is preliminary data.</text>
</comment>
<dbReference type="RefSeq" id="WP_223940177.1">
    <property type="nucleotide sequence ID" value="NZ_BPNN01000040.1"/>
</dbReference>
<evidence type="ECO:0000256" key="2">
    <source>
        <dbReference type="ARBA" id="ARBA00022679"/>
    </source>
</evidence>
<dbReference type="EMBL" id="BPNN01000040">
    <property type="protein sequence ID" value="GJA64086.1"/>
    <property type="molecule type" value="Genomic_DNA"/>
</dbReference>
<dbReference type="Gene3D" id="3.40.50.150">
    <property type="entry name" value="Vaccinia Virus protein VP39"/>
    <property type="match status" value="1"/>
</dbReference>
<keyword evidence="2" id="KW-0808">Transferase</keyword>
<organism evidence="3 4">
    <name type="scientific">Aeromonas caviae</name>
    <name type="common">Aeromonas punctata</name>
    <dbReference type="NCBI Taxonomy" id="648"/>
    <lineage>
        <taxon>Bacteria</taxon>
        <taxon>Pseudomonadati</taxon>
        <taxon>Pseudomonadota</taxon>
        <taxon>Gammaproteobacteria</taxon>
        <taxon>Aeromonadales</taxon>
        <taxon>Aeromonadaceae</taxon>
        <taxon>Aeromonas</taxon>
    </lineage>
</organism>
<keyword evidence="1" id="KW-0489">Methyltransferase</keyword>
<reference evidence="3" key="1">
    <citation type="submission" date="2021-07" db="EMBL/GenBank/DDBJ databases">
        <title>Draft genome sequence of carbapenem-resistant Aeromonas spp. in Japan.</title>
        <authorList>
            <person name="Maehana S."/>
            <person name="Suzuki M."/>
            <person name="Kitasato H."/>
        </authorList>
    </citation>
    <scope>NUCLEOTIDE SEQUENCE</scope>
    <source>
        <strain evidence="3">KAM351</strain>
    </source>
</reference>
<dbReference type="PROSITE" id="PS00092">
    <property type="entry name" value="N6_MTASE"/>
    <property type="match status" value="1"/>
</dbReference>
<dbReference type="GO" id="GO:0003676">
    <property type="term" value="F:nucleic acid binding"/>
    <property type="evidence" value="ECO:0007669"/>
    <property type="project" value="InterPro"/>
</dbReference>
<dbReference type="Proteomes" id="UP000886934">
    <property type="component" value="Unassembled WGS sequence"/>
</dbReference>
<dbReference type="SUPFAM" id="SSF53335">
    <property type="entry name" value="S-adenosyl-L-methionine-dependent methyltransferases"/>
    <property type="match status" value="1"/>
</dbReference>
<gene>
    <name evidence="3" type="ORF">KAM351_26970</name>
</gene>
<evidence type="ECO:0000313" key="4">
    <source>
        <dbReference type="Proteomes" id="UP000886934"/>
    </source>
</evidence>
<accession>A0AA37FXT0</accession>